<feature type="signal peptide" evidence="18">
    <location>
        <begin position="1"/>
        <end position="20"/>
    </location>
</feature>
<proteinExistence type="inferred from homology"/>
<evidence type="ECO:0000256" key="1">
    <source>
        <dbReference type="ARBA" id="ARBA00000448"/>
    </source>
</evidence>
<dbReference type="SUPFAM" id="SSF51011">
    <property type="entry name" value="Glycosyl hydrolase domain"/>
    <property type="match status" value="1"/>
</dbReference>
<dbReference type="Gene3D" id="3.20.20.80">
    <property type="entry name" value="Glycosidases"/>
    <property type="match status" value="2"/>
</dbReference>
<evidence type="ECO:0000256" key="18">
    <source>
        <dbReference type="SAM" id="SignalP"/>
    </source>
</evidence>
<evidence type="ECO:0000256" key="16">
    <source>
        <dbReference type="ARBA" id="ARBA00025512"/>
    </source>
</evidence>
<keyword evidence="8" id="KW-0964">Secreted</keyword>
<evidence type="ECO:0000256" key="13">
    <source>
        <dbReference type="ARBA" id="ARBA00023295"/>
    </source>
</evidence>
<reference evidence="23" key="1">
    <citation type="journal article" date="2017" name="Nat. Microbiol.">
        <title>Global analysis of biosynthetic gene clusters reveals vast potential of secondary metabolite production in Penicillium species.</title>
        <authorList>
            <person name="Nielsen J.C."/>
            <person name="Grijseels S."/>
            <person name="Prigent S."/>
            <person name="Ji B."/>
            <person name="Dainat J."/>
            <person name="Nielsen K.F."/>
            <person name="Frisvad J.C."/>
            <person name="Workman M."/>
            <person name="Nielsen J."/>
        </authorList>
    </citation>
    <scope>NUCLEOTIDE SEQUENCE [LARGE SCALE GENOMIC DNA]</scope>
    <source>
        <strain evidence="23">IBT 31811</strain>
    </source>
</reference>
<evidence type="ECO:0000256" key="8">
    <source>
        <dbReference type="ARBA" id="ARBA00022525"/>
    </source>
</evidence>
<dbReference type="GO" id="GO:0030246">
    <property type="term" value="F:carbohydrate binding"/>
    <property type="evidence" value="ECO:0007669"/>
    <property type="project" value="InterPro"/>
</dbReference>
<dbReference type="PROSITE" id="PS00129">
    <property type="entry name" value="GLYCOSYL_HYDROL_F31_1"/>
    <property type="match status" value="1"/>
</dbReference>
<dbReference type="CDD" id="cd06602">
    <property type="entry name" value="GH31_MGAM_SI_GAA"/>
    <property type="match status" value="1"/>
</dbReference>
<comment type="subcellular location">
    <subcellularLocation>
        <location evidence="3">Secreted</location>
    </subcellularLocation>
</comment>
<dbReference type="EC" id="3.2.1.20" evidence="5"/>
<keyword evidence="9 18" id="KW-0732">Signal</keyword>
<comment type="catalytic activity">
    <reaction evidence="2">
        <text>Hydrolysis of terminal, non-reducing (1-&gt;4)-linked alpha-D-glucose residues with release of alpha-D-glucose.</text>
        <dbReference type="EC" id="3.2.1.20"/>
    </reaction>
</comment>
<evidence type="ECO:0000259" key="20">
    <source>
        <dbReference type="Pfam" id="PF13802"/>
    </source>
</evidence>
<dbReference type="GO" id="GO:0004558">
    <property type="term" value="F:alpha-1,4-glucosidase activity"/>
    <property type="evidence" value="ECO:0007669"/>
    <property type="project" value="UniProtKB-EC"/>
</dbReference>
<dbReference type="EC" id="3.2.1.21" evidence="6"/>
<dbReference type="PANTHER" id="PTHR22762:SF67">
    <property type="entry name" value="ALPHA_BETA-GLUCOSIDASE AGDC-RELATED"/>
    <property type="match status" value="1"/>
</dbReference>
<evidence type="ECO:0000256" key="10">
    <source>
        <dbReference type="ARBA" id="ARBA00022801"/>
    </source>
</evidence>
<dbReference type="Gene3D" id="2.60.40.1180">
    <property type="entry name" value="Golgi alpha-mannosidase II"/>
    <property type="match status" value="2"/>
</dbReference>
<dbReference type="PANTHER" id="PTHR22762">
    <property type="entry name" value="ALPHA-GLUCOSIDASE"/>
    <property type="match status" value="1"/>
</dbReference>
<evidence type="ECO:0000256" key="15">
    <source>
        <dbReference type="ARBA" id="ARBA00023326"/>
    </source>
</evidence>
<keyword evidence="14" id="KW-0961">Cell wall biogenesis/degradation</keyword>
<dbReference type="InterPro" id="IPR048395">
    <property type="entry name" value="Glyco_hydro_31_C"/>
</dbReference>
<keyword evidence="11" id="KW-0325">Glycoprotein</keyword>
<comment type="caution">
    <text evidence="22">The sequence shown here is derived from an EMBL/GenBank/DDBJ whole genome shotgun (WGS) entry which is preliminary data.</text>
</comment>
<dbReference type="InterPro" id="IPR025887">
    <property type="entry name" value="Glyco_hydro_31_N_dom"/>
</dbReference>
<dbReference type="SMR" id="A0A1V6PZ68"/>
<dbReference type="InterPro" id="IPR011013">
    <property type="entry name" value="Gal_mutarotase_sf_dom"/>
</dbReference>
<keyword evidence="23" id="KW-1185">Reference proteome</keyword>
<dbReference type="SUPFAM" id="SSF74650">
    <property type="entry name" value="Galactose mutarotase-like"/>
    <property type="match status" value="1"/>
</dbReference>
<dbReference type="Proteomes" id="UP000191672">
    <property type="component" value="Unassembled WGS sequence"/>
</dbReference>
<evidence type="ECO:0000256" key="4">
    <source>
        <dbReference type="ARBA" id="ARBA00007806"/>
    </source>
</evidence>
<accession>A0A1V6PZ68</accession>
<evidence type="ECO:0000256" key="11">
    <source>
        <dbReference type="ARBA" id="ARBA00023180"/>
    </source>
</evidence>
<feature type="domain" description="Glycoside hydrolase family 31 TIM barrel" evidence="19">
    <location>
        <begin position="263"/>
        <end position="692"/>
    </location>
</feature>
<comment type="similarity">
    <text evidence="4 17">Belongs to the glycosyl hydrolase 31 family.</text>
</comment>
<evidence type="ECO:0000256" key="2">
    <source>
        <dbReference type="ARBA" id="ARBA00001657"/>
    </source>
</evidence>
<dbReference type="Gene3D" id="2.60.40.1760">
    <property type="entry name" value="glycosyl hydrolase (family 31)"/>
    <property type="match status" value="1"/>
</dbReference>
<keyword evidence="10 17" id="KW-0378">Hydrolase</keyword>
<dbReference type="Pfam" id="PF13802">
    <property type="entry name" value="Gal_mutarotas_2"/>
    <property type="match status" value="1"/>
</dbReference>
<dbReference type="EMBL" id="MDYN01000022">
    <property type="protein sequence ID" value="OQD82289.1"/>
    <property type="molecule type" value="Genomic_DNA"/>
</dbReference>
<dbReference type="InterPro" id="IPR013780">
    <property type="entry name" value="Glyco_hydro_b"/>
</dbReference>
<evidence type="ECO:0000256" key="9">
    <source>
        <dbReference type="ARBA" id="ARBA00022729"/>
    </source>
</evidence>
<evidence type="ECO:0000256" key="14">
    <source>
        <dbReference type="ARBA" id="ARBA00023316"/>
    </source>
</evidence>
<dbReference type="GO" id="GO:0071555">
    <property type="term" value="P:cell wall organization"/>
    <property type="evidence" value="ECO:0007669"/>
    <property type="project" value="UniProtKB-KW"/>
</dbReference>
<dbReference type="GO" id="GO:0005576">
    <property type="term" value="C:extracellular region"/>
    <property type="evidence" value="ECO:0007669"/>
    <property type="project" value="UniProtKB-SubCell"/>
</dbReference>
<keyword evidence="12" id="KW-0119">Carbohydrate metabolism</keyword>
<evidence type="ECO:0000256" key="7">
    <source>
        <dbReference type="ARBA" id="ARBA00014002"/>
    </source>
</evidence>
<protein>
    <recommendedName>
        <fullName evidence="7">Probable alpha/beta-glucosidase agdC</fullName>
        <ecNumber evidence="5">3.2.1.20</ecNumber>
        <ecNumber evidence="6">3.2.1.21</ecNumber>
    </recommendedName>
</protein>
<dbReference type="Pfam" id="PF21365">
    <property type="entry name" value="Glyco_hydro_31_3rd"/>
    <property type="match status" value="1"/>
</dbReference>
<dbReference type="AlphaFoldDB" id="A0A1V6PZ68"/>
<evidence type="ECO:0000259" key="21">
    <source>
        <dbReference type="Pfam" id="PF21365"/>
    </source>
</evidence>
<keyword evidence="15" id="KW-0624">Polysaccharide degradation</keyword>
<feature type="chain" id="PRO_5011985974" description="Probable alpha/beta-glucosidase agdC" evidence="18">
    <location>
        <begin position="21"/>
        <end position="904"/>
    </location>
</feature>
<evidence type="ECO:0000256" key="12">
    <source>
        <dbReference type="ARBA" id="ARBA00023277"/>
    </source>
</evidence>
<name>A0A1V6PZ68_9EURO</name>
<dbReference type="CDD" id="cd14752">
    <property type="entry name" value="GH31_N"/>
    <property type="match status" value="1"/>
</dbReference>
<dbReference type="GO" id="GO:0000272">
    <property type="term" value="P:polysaccharide catabolic process"/>
    <property type="evidence" value="ECO:0007669"/>
    <property type="project" value="UniProtKB-KW"/>
</dbReference>
<dbReference type="Pfam" id="PF01055">
    <property type="entry name" value="Glyco_hydro_31_2nd"/>
    <property type="match status" value="1"/>
</dbReference>
<evidence type="ECO:0000256" key="6">
    <source>
        <dbReference type="ARBA" id="ARBA00012744"/>
    </source>
</evidence>
<comment type="function">
    <text evidence="16">Glucosidase involved in the degradation of cellulosic biomass. Has both alpha- and beta-glucosidase activity.</text>
</comment>
<dbReference type="InterPro" id="IPR017853">
    <property type="entry name" value="GH"/>
</dbReference>
<evidence type="ECO:0000313" key="23">
    <source>
        <dbReference type="Proteomes" id="UP000191672"/>
    </source>
</evidence>
<dbReference type="GO" id="GO:0008422">
    <property type="term" value="F:beta-glucosidase activity"/>
    <property type="evidence" value="ECO:0007669"/>
    <property type="project" value="UniProtKB-EC"/>
</dbReference>
<dbReference type="InterPro" id="IPR000322">
    <property type="entry name" value="Glyco_hydro_31_TIM"/>
</dbReference>
<dbReference type="InterPro" id="IPR030458">
    <property type="entry name" value="Glyco_hydro_31_AS"/>
</dbReference>
<evidence type="ECO:0000256" key="3">
    <source>
        <dbReference type="ARBA" id="ARBA00004613"/>
    </source>
</evidence>
<gene>
    <name evidence="22" type="ORF">PENANT_c022G10454</name>
</gene>
<dbReference type="STRING" id="416450.A0A1V6PZ68"/>
<evidence type="ECO:0000256" key="5">
    <source>
        <dbReference type="ARBA" id="ARBA00012741"/>
    </source>
</evidence>
<keyword evidence="13 17" id="KW-0326">Glycosidase</keyword>
<comment type="catalytic activity">
    <reaction evidence="1">
        <text>Hydrolysis of terminal, non-reducing beta-D-glucosyl residues with release of beta-D-glucose.</text>
        <dbReference type="EC" id="3.2.1.21"/>
    </reaction>
</comment>
<evidence type="ECO:0000313" key="22">
    <source>
        <dbReference type="EMBL" id="OQD82289.1"/>
    </source>
</evidence>
<evidence type="ECO:0000256" key="17">
    <source>
        <dbReference type="RuleBase" id="RU361185"/>
    </source>
</evidence>
<feature type="domain" description="Glycosyl hydrolase family 31 C-terminal" evidence="21">
    <location>
        <begin position="701"/>
        <end position="789"/>
    </location>
</feature>
<feature type="domain" description="Glycoside hydrolase family 31 N-terminal" evidence="20">
    <location>
        <begin position="103"/>
        <end position="215"/>
    </location>
</feature>
<evidence type="ECO:0000259" key="19">
    <source>
        <dbReference type="Pfam" id="PF01055"/>
    </source>
</evidence>
<organism evidence="22 23">
    <name type="scientific">Penicillium antarcticum</name>
    <dbReference type="NCBI Taxonomy" id="416450"/>
    <lineage>
        <taxon>Eukaryota</taxon>
        <taxon>Fungi</taxon>
        <taxon>Dikarya</taxon>
        <taxon>Ascomycota</taxon>
        <taxon>Pezizomycotina</taxon>
        <taxon>Eurotiomycetes</taxon>
        <taxon>Eurotiomycetidae</taxon>
        <taxon>Eurotiales</taxon>
        <taxon>Aspergillaceae</taxon>
        <taxon>Penicillium</taxon>
    </lineage>
</organism>
<sequence>MKGLFFLAPLVGAAVLGSRSQLDDCPGYKASNVKQLGETLTADLTLAGDPCNTYGSDLPNLKLLVEAQNENRLHVMIYDADEQVYQVPESVVPRPTGRKGHQKKSTLRFDYKENPFSFRVMRGKEVLFDTTGTNIVFQSQYLNLRTWLPNDPNLYGLGEHTDSLRLPTTNYTRTLWNRDAYSIPSGTNLYGDHPIYIDHRGEKGTHGVFFLNSNGMDIKVNKSDDGKQYLEYNTLGGILDFYFMAGPTPKDVSVQYSDVVGLPVMQSYWTFGFHNCRYGYQDVFDVAEAVYNYSRAGIPLETMWTDIDYMNGRQVFTLDPERFPIHKMRELVSYLHKHDQKYIVMVDPAVSHSDNGAFNRGSDQGIFLYRDSDQNELYEGAVWPGATVYPDWFNPDTQEYWNEEFARFFSASDGVDIDGLWIDMNEAANFCPYPCENPAQYALDNDLPPAAPPVREPPRRIPGFPEDFQPDWKTRRAKRGVDVQRSLGLSLSSRGHHGKNGVGGKGMKVGLEGRDLINPPYAIANEAGGISNKTIDTDIVHAGEGYVEYDTHNLYGTMMSSTSREAMLKRRPNVRPLVITRSTFAGAGSQVGHWLGDNLSEWGKYRISISQMLAFASIFQIPMVGSDVCGFGSNTTEELCARWAMLGAFNPFYRNHNELTSIPQEFYRWESVTAAAKKVIDIRYRLLDYLYTSFHKQTLTGVPFLQPLFFVYPSDGNVVGNELQFFYGEGILVSPVSEEGSTSVQAYFPDDVFYDWFTGEKIVGAGAVQTLEGVSVTDIPVHIRGGSILPLRVEGAMTTTELRKRGFEILIAPGVDGSAEGELYLDDGESIEVESAAEIRFKYRDGKLKISGRFGYHPTVAIEAVTVLGRDSPKNKKAAQYDAARRSVTKKVEIKLTGPAEVQV</sequence>
<dbReference type="SUPFAM" id="SSF51445">
    <property type="entry name" value="(Trans)glycosidases"/>
    <property type="match status" value="1"/>
</dbReference>